<feature type="chain" id="PRO_5037369894" description="Gingipain domain-containing protein" evidence="1">
    <location>
        <begin position="20"/>
        <end position="897"/>
    </location>
</feature>
<evidence type="ECO:0000313" key="3">
    <source>
        <dbReference type="EMBL" id="MBU2690123.1"/>
    </source>
</evidence>
<proteinExistence type="predicted"/>
<feature type="domain" description="Gingipain" evidence="2">
    <location>
        <begin position="587"/>
        <end position="728"/>
    </location>
</feature>
<comment type="caution">
    <text evidence="3">The sequence shown here is derived from an EMBL/GenBank/DDBJ whole genome shotgun (WGS) entry which is preliminary data.</text>
</comment>
<dbReference type="GO" id="GO:0006508">
    <property type="term" value="P:proteolysis"/>
    <property type="evidence" value="ECO:0007669"/>
    <property type="project" value="InterPro"/>
</dbReference>
<name>A0A948RSD1_UNCEI</name>
<dbReference type="Pfam" id="PF01364">
    <property type="entry name" value="Peptidase_C25"/>
    <property type="match status" value="1"/>
</dbReference>
<gene>
    <name evidence="3" type="ORF">KJ970_04285</name>
</gene>
<dbReference type="AlphaFoldDB" id="A0A948RSD1"/>
<sequence length="897" mass="101523">MRIVLYFFLLAVIAGNTFADHALPRGTNTFYLGVSAFEHDPDMEEYFAATSCWENQGYQTGNDRNFLNLMGYYDTYTLYEIWDFVFDIINTSDPVRVLETYQHANVDVLAIELYAYTDLGEDTRDESYWNLRNLYTADQIVRADRDTSIPYYGIGVTADFFKEIFTEYGITGPDLYFILGCDTGDSPHWERLIEEIGVRCLITLRGNEHTNLEAMLPWYRMNGTDQQGYFLPDKRLRTLPLAFQQDEWIGSNHYLDYNGMPLYDVDFAAGIDSMALTPTVFSTTTVENKIYDDLPIQETVVYSCKMNPNVPSATMSGLGGAWVWGETWVNDYTLTFNVESVKLDAGSNIRYNSMRSDTVMTRSMQGNHPVSWSGRGPVGNDWLVPVICIHDDPNNACAYDPISAWRDGNELKVWLQGTEAGVPQPTTLHRILGGPNVNEMRELATIPGSGQHNYIVDELITITEAEDIIIIQVQEEPDGSTSRVNLVLDNEPSEHLGHVHQSGMQEFVPTEQDEYDIELFREECPDWIIYGPMDLMLTPELWTVFAILNNLGYDDIEMVPAIGNSAWYLKMFLALYQEAFGTVPKGATIIGSGCDDPEHPDNIISPYKWDGCEECYWTPWQSGDAHYGVLNQDWEIDGWHPDVGITRIPGRTQAEVGAYCLNAMSYHQQALDSTLPRRALVLLGDEEDSGIAPDTSISVYNWNVLPSLENDGWAVQVMKDSDYPNNINGYLQSHIDFADIRNGNNWCSYITSIGPVSAASQTPGYLVHKGSGSNPWDGSLFDPELERPFGMFAPGCGSAGIFRNTAYRPALAGEFLNQAAWWVGCSSGGLESLHKEWMMLWNYYMPISNNTYDCYQRCLQTFALRYSEHFEYAMGMVYIGIPMQWQDMAASVEYIER</sequence>
<keyword evidence="1" id="KW-0732">Signal</keyword>
<evidence type="ECO:0000256" key="1">
    <source>
        <dbReference type="SAM" id="SignalP"/>
    </source>
</evidence>
<evidence type="ECO:0000313" key="4">
    <source>
        <dbReference type="Proteomes" id="UP000777784"/>
    </source>
</evidence>
<feature type="signal peptide" evidence="1">
    <location>
        <begin position="1"/>
        <end position="19"/>
    </location>
</feature>
<dbReference type="Proteomes" id="UP000777784">
    <property type="component" value="Unassembled WGS sequence"/>
</dbReference>
<evidence type="ECO:0000259" key="2">
    <source>
        <dbReference type="Pfam" id="PF01364"/>
    </source>
</evidence>
<dbReference type="InterPro" id="IPR001769">
    <property type="entry name" value="Gingipain"/>
</dbReference>
<dbReference type="EMBL" id="JAHJDP010000023">
    <property type="protein sequence ID" value="MBU2690123.1"/>
    <property type="molecule type" value="Genomic_DNA"/>
</dbReference>
<accession>A0A948RSD1</accession>
<dbReference type="GO" id="GO:0008234">
    <property type="term" value="F:cysteine-type peptidase activity"/>
    <property type="evidence" value="ECO:0007669"/>
    <property type="project" value="InterPro"/>
</dbReference>
<protein>
    <recommendedName>
        <fullName evidence="2">Gingipain domain-containing protein</fullName>
    </recommendedName>
</protein>
<reference evidence="3" key="1">
    <citation type="submission" date="2021-05" db="EMBL/GenBank/DDBJ databases">
        <title>Energy efficiency and biological interactions define the core microbiome of deep oligotrophic groundwater.</title>
        <authorList>
            <person name="Mehrshad M."/>
            <person name="Lopez-Fernandez M."/>
            <person name="Bell E."/>
            <person name="Bernier-Latmani R."/>
            <person name="Bertilsson S."/>
            <person name="Dopson M."/>
        </authorList>
    </citation>
    <scope>NUCLEOTIDE SEQUENCE</scope>
    <source>
        <strain evidence="3">Modern_marine.mb.64</strain>
    </source>
</reference>
<organism evidence="3 4">
    <name type="scientific">Eiseniibacteriota bacterium</name>
    <dbReference type="NCBI Taxonomy" id="2212470"/>
    <lineage>
        <taxon>Bacteria</taxon>
        <taxon>Candidatus Eiseniibacteriota</taxon>
    </lineage>
</organism>